<keyword evidence="5 7" id="KW-1133">Transmembrane helix</keyword>
<feature type="transmembrane region" description="Helical" evidence="7">
    <location>
        <begin position="14"/>
        <end position="34"/>
    </location>
</feature>
<name>A0ABT3ABJ6_9ALTE</name>
<feature type="transmembrane region" description="Helical" evidence="7">
    <location>
        <begin position="277"/>
        <end position="298"/>
    </location>
</feature>
<accession>A0ABT3ABJ6</accession>
<feature type="transmembrane region" description="Helical" evidence="7">
    <location>
        <begin position="201"/>
        <end position="226"/>
    </location>
</feature>
<dbReference type="EMBL" id="JAOWKX010000008">
    <property type="protein sequence ID" value="MCV2886058.1"/>
    <property type="molecule type" value="Genomic_DNA"/>
</dbReference>
<dbReference type="Pfam" id="PF03994">
    <property type="entry name" value="DUF350"/>
    <property type="match status" value="2"/>
</dbReference>
<evidence type="ECO:0000313" key="9">
    <source>
        <dbReference type="Proteomes" id="UP001652504"/>
    </source>
</evidence>
<comment type="subcellular location">
    <subcellularLocation>
        <location evidence="1">Cell membrane</location>
        <topology evidence="1">Multi-pass membrane protein</topology>
    </subcellularLocation>
</comment>
<keyword evidence="3" id="KW-1003">Cell membrane</keyword>
<dbReference type="InterPro" id="IPR007140">
    <property type="entry name" value="DUF350"/>
</dbReference>
<evidence type="ECO:0000256" key="6">
    <source>
        <dbReference type="ARBA" id="ARBA00023136"/>
    </source>
</evidence>
<keyword evidence="4 7" id="KW-0812">Transmembrane</keyword>
<sequence length="299" mass="32053">MNVLVNLISVPADIWVYFAIDVGIAILLLAALRWISGRLSSVDTNEELCTQDNFAFGISIAGRMFALCVVLAAAVAGSTKTDYYIAAVSMLAYGLVGLVLIKVGRVLHDKLILDRLDKEAQIMDRNSSVAIIDAASAISTAIIIHSVMLWVEGTDTNALIAVCTSFIVTQAILLVTTRFYERQYRANNQGTMQKALTEGQLALALQQAGMIVGTSIVVSTSAKLLIYNPEAYVSNFTGWLVTGAWLAVLLAILVMVLKKLVLSGLNLVQEVDQQHNVGVACIEMALSVGIAFMVSGLIA</sequence>
<evidence type="ECO:0000256" key="5">
    <source>
        <dbReference type="ARBA" id="ARBA00022989"/>
    </source>
</evidence>
<proteinExistence type="inferred from homology"/>
<evidence type="ECO:0000256" key="3">
    <source>
        <dbReference type="ARBA" id="ARBA00022475"/>
    </source>
</evidence>
<feature type="transmembrane region" description="Helical" evidence="7">
    <location>
        <begin position="128"/>
        <end position="151"/>
    </location>
</feature>
<organism evidence="8 9">
    <name type="scientific">Fluctibacter corallii</name>
    <dbReference type="NCBI Taxonomy" id="2984329"/>
    <lineage>
        <taxon>Bacteria</taxon>
        <taxon>Pseudomonadati</taxon>
        <taxon>Pseudomonadota</taxon>
        <taxon>Gammaproteobacteria</taxon>
        <taxon>Alteromonadales</taxon>
        <taxon>Alteromonadaceae</taxon>
        <taxon>Fluctibacter</taxon>
    </lineage>
</organism>
<keyword evidence="6 7" id="KW-0472">Membrane</keyword>
<reference evidence="8 9" key="1">
    <citation type="submission" date="2022-10" db="EMBL/GenBank/DDBJ databases">
        <title>Aestuariibacter sp. AA17 isolated from Montipora capitata coral fragment.</title>
        <authorList>
            <person name="Emsley S.A."/>
            <person name="Pfannmuller K.M."/>
            <person name="Loughran R.M."/>
            <person name="Shlafstein M."/>
            <person name="Papke E."/>
            <person name="Saw J.H."/>
            <person name="Ushijima B."/>
            <person name="Videau P."/>
        </authorList>
    </citation>
    <scope>NUCLEOTIDE SEQUENCE [LARGE SCALE GENOMIC DNA]</scope>
    <source>
        <strain evidence="8 9">AA17</strain>
    </source>
</reference>
<dbReference type="RefSeq" id="WP_263713346.1">
    <property type="nucleotide sequence ID" value="NZ_JAOWKX010000008.1"/>
</dbReference>
<comment type="similarity">
    <text evidence="2">Belongs to the UPF0719 family.</text>
</comment>
<dbReference type="PANTHER" id="PTHR40043:SF1">
    <property type="entry name" value="UPF0719 INNER MEMBRANE PROTEIN YJFL"/>
    <property type="match status" value="1"/>
</dbReference>
<feature type="transmembrane region" description="Helical" evidence="7">
    <location>
        <begin position="83"/>
        <end position="107"/>
    </location>
</feature>
<evidence type="ECO:0000256" key="4">
    <source>
        <dbReference type="ARBA" id="ARBA00022692"/>
    </source>
</evidence>
<feature type="transmembrane region" description="Helical" evidence="7">
    <location>
        <begin position="157"/>
        <end position="180"/>
    </location>
</feature>
<gene>
    <name evidence="8" type="ORF">OE749_15295</name>
</gene>
<feature type="transmembrane region" description="Helical" evidence="7">
    <location>
        <begin position="54"/>
        <end position="77"/>
    </location>
</feature>
<dbReference type="Proteomes" id="UP001652504">
    <property type="component" value="Unassembled WGS sequence"/>
</dbReference>
<evidence type="ECO:0000313" key="8">
    <source>
        <dbReference type="EMBL" id="MCV2886058.1"/>
    </source>
</evidence>
<dbReference type="PANTHER" id="PTHR40043">
    <property type="entry name" value="UPF0719 INNER MEMBRANE PROTEIN YJFL"/>
    <property type="match status" value="1"/>
</dbReference>
<comment type="caution">
    <text evidence="8">The sequence shown here is derived from an EMBL/GenBank/DDBJ whole genome shotgun (WGS) entry which is preliminary data.</text>
</comment>
<evidence type="ECO:0000256" key="1">
    <source>
        <dbReference type="ARBA" id="ARBA00004651"/>
    </source>
</evidence>
<protein>
    <submittedName>
        <fullName evidence="8">DUF350 domain-containing protein</fullName>
    </submittedName>
</protein>
<feature type="transmembrane region" description="Helical" evidence="7">
    <location>
        <begin position="238"/>
        <end position="257"/>
    </location>
</feature>
<evidence type="ECO:0000256" key="7">
    <source>
        <dbReference type="SAM" id="Phobius"/>
    </source>
</evidence>
<evidence type="ECO:0000256" key="2">
    <source>
        <dbReference type="ARBA" id="ARBA00005779"/>
    </source>
</evidence>
<keyword evidence="9" id="KW-1185">Reference proteome</keyword>